<sequence>MEPHRNALPTMSANWRARCLGRGDASRVKGLAIRALTRIGRVALSQTCVLCGASCRAHHRTNAAACVNMSQRPLCPGCDAAYWNEPRLRCVVCALALSLRSGGPRGEARYLCGTCRGERPPFDRTLALADYRAPLERLALGLKFRARLVVAREFAQGLARLASDSLPADDWPDVVAPVPLAHARLVERGFNQAWEIARPLARAIGVPADATLVTRLVHTSPQSRLDLDTRRRNVGAAFSVSRCVAGLHVALVDDVMTSGATLEAIARVLKAAGARKVTNFVALRTAKD</sequence>
<evidence type="ECO:0000259" key="2">
    <source>
        <dbReference type="Pfam" id="PF00156"/>
    </source>
</evidence>
<protein>
    <submittedName>
        <fullName evidence="3">Amidophosphoribosyltransferase</fullName>
    </submittedName>
</protein>
<proteinExistence type="inferred from homology"/>
<dbReference type="AlphaFoldDB" id="A0A2T3XXR2"/>
<dbReference type="InterPro" id="IPR029057">
    <property type="entry name" value="PRTase-like"/>
</dbReference>
<dbReference type="EMBL" id="PYUC01000003">
    <property type="protein sequence ID" value="PTB21307.1"/>
    <property type="molecule type" value="Genomic_DNA"/>
</dbReference>
<evidence type="ECO:0000313" key="4">
    <source>
        <dbReference type="Proteomes" id="UP000240638"/>
    </source>
</evidence>
<reference evidence="3 4" key="1">
    <citation type="submission" date="2018-03" db="EMBL/GenBank/DDBJ databases">
        <title>Whole genome analyses suggest that Burkholderia sensu lato contains two further novel genera in the rhizoxinica-symbiotica group Mycetohabitans gen. nov., and Trinickia gen. nov.: implications for the evolution of diazotrophy and nodulation in the Burkholderiaceae.</title>
        <authorList>
            <person name="Estrada De Los Santos P."/>
            <person name="Palmer M."/>
            <person name="Chavez-Ramirez B."/>
            <person name="Steenkamp E.T."/>
            <person name="Hirsch A.M."/>
            <person name="Manyaka P."/>
            <person name="Maluk M."/>
            <person name="Lafos M."/>
            <person name="Crook M."/>
            <person name="Gross E."/>
            <person name="Simon M.F."/>
            <person name="Bueno Dos Reis Junior F."/>
            <person name="Poole P.S."/>
            <person name="Venter S.N."/>
            <person name="James E.K."/>
        </authorList>
    </citation>
    <scope>NUCLEOTIDE SEQUENCE [LARGE SCALE GENOMIC DNA]</scope>
    <source>
        <strain evidence="3 4">JPY-366</strain>
    </source>
</reference>
<dbReference type="InterPro" id="IPR051910">
    <property type="entry name" value="ComF/GntX_DNA_util-trans"/>
</dbReference>
<dbReference type="SUPFAM" id="SSF53271">
    <property type="entry name" value="PRTase-like"/>
    <property type="match status" value="1"/>
</dbReference>
<keyword evidence="3" id="KW-0328">Glycosyltransferase</keyword>
<accession>A0A2T3XXR2</accession>
<gene>
    <name evidence="3" type="ORF">C9I57_06470</name>
</gene>
<dbReference type="GO" id="GO:0016757">
    <property type="term" value="F:glycosyltransferase activity"/>
    <property type="evidence" value="ECO:0007669"/>
    <property type="project" value="UniProtKB-KW"/>
</dbReference>
<dbReference type="Gene3D" id="3.40.50.2020">
    <property type="match status" value="1"/>
</dbReference>
<comment type="similarity">
    <text evidence="1">Belongs to the ComF/GntX family.</text>
</comment>
<organism evidence="3 4">
    <name type="scientific">Trinickia symbiotica</name>
    <dbReference type="NCBI Taxonomy" id="863227"/>
    <lineage>
        <taxon>Bacteria</taxon>
        <taxon>Pseudomonadati</taxon>
        <taxon>Pseudomonadota</taxon>
        <taxon>Betaproteobacteria</taxon>
        <taxon>Burkholderiales</taxon>
        <taxon>Burkholderiaceae</taxon>
        <taxon>Trinickia</taxon>
    </lineage>
</organism>
<keyword evidence="3" id="KW-0808">Transferase</keyword>
<feature type="domain" description="Phosphoribosyltransferase" evidence="2">
    <location>
        <begin position="196"/>
        <end position="278"/>
    </location>
</feature>
<dbReference type="Pfam" id="PF00156">
    <property type="entry name" value="Pribosyltran"/>
    <property type="match status" value="1"/>
</dbReference>
<evidence type="ECO:0000256" key="1">
    <source>
        <dbReference type="ARBA" id="ARBA00008007"/>
    </source>
</evidence>
<dbReference type="InterPro" id="IPR000836">
    <property type="entry name" value="PRTase_dom"/>
</dbReference>
<name>A0A2T3XXR2_9BURK</name>
<dbReference type="PANTHER" id="PTHR47505">
    <property type="entry name" value="DNA UTILIZATION PROTEIN YHGH"/>
    <property type="match status" value="1"/>
</dbReference>
<evidence type="ECO:0000313" key="3">
    <source>
        <dbReference type="EMBL" id="PTB21307.1"/>
    </source>
</evidence>
<dbReference type="Proteomes" id="UP000240638">
    <property type="component" value="Unassembled WGS sequence"/>
</dbReference>
<comment type="caution">
    <text evidence="3">The sequence shown here is derived from an EMBL/GenBank/DDBJ whole genome shotgun (WGS) entry which is preliminary data.</text>
</comment>
<dbReference type="PANTHER" id="PTHR47505:SF1">
    <property type="entry name" value="DNA UTILIZATION PROTEIN YHGH"/>
    <property type="match status" value="1"/>
</dbReference>
<dbReference type="CDD" id="cd06223">
    <property type="entry name" value="PRTases_typeI"/>
    <property type="match status" value="1"/>
</dbReference>